<reference evidence="2" key="1">
    <citation type="submission" date="2016-11" db="EMBL/GenBank/DDBJ databases">
        <title>The genome sequence of Colletotrichum cuscutae.</title>
        <authorList>
            <person name="Baroncelli R."/>
        </authorList>
    </citation>
    <scope>NUCLEOTIDE SEQUENCE</scope>
    <source>
        <strain evidence="2">IMI 304802</strain>
    </source>
</reference>
<evidence type="ECO:0000313" key="2">
    <source>
        <dbReference type="EMBL" id="KAK1495149.1"/>
    </source>
</evidence>
<sequence length="502" mass="55427">MFPSIPVTTNYTWCGSTRAPTAHLRALADYVRTLKNTNSNRSDANSVARLSPAFHSFASYLSGQLRLGCEADEMAFPNSSDDNGYDLDIVGSPEYQIPPPQLTLLQRLLFRNPDNYSNNVKAMLDTAAAGMGRQPTQDEVNVLSQLAYKEAATAAWTVPVTVALAGFLTWQTRGTYRFPFWQPKFIKFTPDAFPSASRPLLQGRLANRAWHNTRFTAYFLLTSLGIAPFVASYATSVAMASAARDERLNQFRKDMKPERLVQMTADKMPVTALKRQRHRTAEAISQLEKSLAALPQSDEKIRETTPLIQKRIDEYRKILAHIDAILERRGEGSAGDDGSAQNRDYETLSASSSTGGYSLPSGSNYSSPTSYSRDPPSFEGRSGWGSGQQSSPQRSSSRSSDDLDYDDASPLSPAARAQSTSPSSTGSAWDRLRQASRQPPRASGNANQSQQEEAKGADYYAYDAAEKERNAEKDKAQAEFDAMLERERRGNAGQGSERNSRW</sequence>
<feature type="region of interest" description="Disordered" evidence="1">
    <location>
        <begin position="330"/>
        <end position="502"/>
    </location>
</feature>
<comment type="caution">
    <text evidence="2">The sequence shown here is derived from an EMBL/GenBank/DDBJ whole genome shotgun (WGS) entry which is preliminary data.</text>
</comment>
<keyword evidence="3" id="KW-1185">Reference proteome</keyword>
<dbReference type="AlphaFoldDB" id="A0AAI9YBN0"/>
<feature type="compositionally biased region" description="Polar residues" evidence="1">
    <location>
        <begin position="417"/>
        <end position="427"/>
    </location>
</feature>
<feature type="compositionally biased region" description="Basic and acidic residues" evidence="1">
    <location>
        <begin position="464"/>
        <end position="490"/>
    </location>
</feature>
<accession>A0AAI9YBN0</accession>
<dbReference type="Proteomes" id="UP001239213">
    <property type="component" value="Unassembled WGS sequence"/>
</dbReference>
<protein>
    <submittedName>
        <fullName evidence="2">Uncharacterized protein</fullName>
    </submittedName>
</protein>
<proteinExistence type="predicted"/>
<gene>
    <name evidence="2" type="ORF">CCUS01_13540</name>
</gene>
<organism evidence="2 3">
    <name type="scientific">Colletotrichum cuscutae</name>
    <dbReference type="NCBI Taxonomy" id="1209917"/>
    <lineage>
        <taxon>Eukaryota</taxon>
        <taxon>Fungi</taxon>
        <taxon>Dikarya</taxon>
        <taxon>Ascomycota</taxon>
        <taxon>Pezizomycotina</taxon>
        <taxon>Sordariomycetes</taxon>
        <taxon>Hypocreomycetidae</taxon>
        <taxon>Glomerellales</taxon>
        <taxon>Glomerellaceae</taxon>
        <taxon>Colletotrichum</taxon>
        <taxon>Colletotrichum acutatum species complex</taxon>
    </lineage>
</organism>
<name>A0AAI9YBN0_9PEZI</name>
<evidence type="ECO:0000313" key="3">
    <source>
        <dbReference type="Proteomes" id="UP001239213"/>
    </source>
</evidence>
<evidence type="ECO:0000256" key="1">
    <source>
        <dbReference type="SAM" id="MobiDB-lite"/>
    </source>
</evidence>
<dbReference type="EMBL" id="MPDP01000017">
    <property type="protein sequence ID" value="KAK1495149.1"/>
    <property type="molecule type" value="Genomic_DNA"/>
</dbReference>
<feature type="compositionally biased region" description="Low complexity" evidence="1">
    <location>
        <begin position="387"/>
        <end position="398"/>
    </location>
</feature>
<feature type="compositionally biased region" description="Low complexity" evidence="1">
    <location>
        <begin position="355"/>
        <end position="372"/>
    </location>
</feature>